<evidence type="ECO:0000256" key="4">
    <source>
        <dbReference type="ARBA" id="ARBA00022679"/>
    </source>
</evidence>
<dbReference type="AlphaFoldDB" id="A0A2X1N7H2"/>
<evidence type="ECO:0000256" key="6">
    <source>
        <dbReference type="SAM" id="Phobius"/>
    </source>
</evidence>
<keyword evidence="4 7" id="KW-0808">Transferase</keyword>
<evidence type="ECO:0000313" key="8">
    <source>
        <dbReference type="Proteomes" id="UP000250780"/>
    </source>
</evidence>
<dbReference type="GO" id="GO:0005886">
    <property type="term" value="C:plasma membrane"/>
    <property type="evidence" value="ECO:0007669"/>
    <property type="project" value="TreeGrafter"/>
</dbReference>
<dbReference type="EMBL" id="UASD01000009">
    <property type="protein sequence ID" value="SPX17328.1"/>
    <property type="molecule type" value="Genomic_DNA"/>
</dbReference>
<dbReference type="PANTHER" id="PTHR30181:SF2">
    <property type="entry name" value="PTS SYSTEM MANNITOL-SPECIFIC EIICBA COMPONENT"/>
    <property type="match status" value="1"/>
</dbReference>
<evidence type="ECO:0000256" key="3">
    <source>
        <dbReference type="ARBA" id="ARBA00022597"/>
    </source>
</evidence>
<keyword evidence="6" id="KW-0472">Membrane</keyword>
<reference evidence="7 8" key="1">
    <citation type="submission" date="2018-06" db="EMBL/GenBank/DDBJ databases">
        <authorList>
            <consortium name="Pathogen Informatics"/>
            <person name="Doyle S."/>
        </authorList>
    </citation>
    <scope>NUCLEOTIDE SEQUENCE [LARGE SCALE GENOMIC DNA]</scope>
    <source>
        <strain evidence="7 8">NCTC9073</strain>
    </source>
</reference>
<evidence type="ECO:0000256" key="1">
    <source>
        <dbReference type="ARBA" id="ARBA00022448"/>
    </source>
</evidence>
<keyword evidence="3" id="KW-0762">Sugar transport</keyword>
<dbReference type="Proteomes" id="UP000250780">
    <property type="component" value="Unassembled WGS sequence"/>
</dbReference>
<keyword evidence="5" id="KW-0598">Phosphotransferase system</keyword>
<dbReference type="PANTHER" id="PTHR30181">
    <property type="entry name" value="MANNITOL PERMEASE IIC COMPONENT"/>
    <property type="match status" value="1"/>
</dbReference>
<accession>A0A2X1N7H2</accession>
<protein>
    <submittedName>
        <fullName evidence="7">Mannitol-specific cryptic PTS system EIICB component</fullName>
        <ecNumber evidence="7">2.7.1.-</ecNumber>
    </submittedName>
</protein>
<keyword evidence="2" id="KW-0597">Phosphoprotein</keyword>
<gene>
    <name evidence="7" type="primary">cmtA_2</name>
    <name evidence="7" type="ORF">NCTC9073_05144</name>
</gene>
<dbReference type="GO" id="GO:0009401">
    <property type="term" value="P:phosphoenolpyruvate-dependent sugar phosphotransferase system"/>
    <property type="evidence" value="ECO:0007669"/>
    <property type="project" value="UniProtKB-KW"/>
</dbReference>
<keyword evidence="6" id="KW-1133">Transmembrane helix</keyword>
<evidence type="ECO:0000256" key="2">
    <source>
        <dbReference type="ARBA" id="ARBA00022553"/>
    </source>
</evidence>
<name>A0A2X1N7H2_ECOLX</name>
<proteinExistence type="predicted"/>
<sequence>MKPLTIIAMIAGGMSGTWMFNLLDGGLVAGPSPGSIFAYLALTPKGSFLATIAGVTVGYPGVLCYYFADTEDGKNGGNGERR</sequence>
<keyword evidence="6" id="KW-0812">Transmembrane</keyword>
<dbReference type="EC" id="2.7.1.-" evidence="7"/>
<keyword evidence="1" id="KW-0813">Transport</keyword>
<dbReference type="GO" id="GO:0090563">
    <property type="term" value="F:protein-phosphocysteine-sugar phosphotransferase activity"/>
    <property type="evidence" value="ECO:0007669"/>
    <property type="project" value="TreeGrafter"/>
</dbReference>
<feature type="transmembrane region" description="Helical" evidence="6">
    <location>
        <begin position="48"/>
        <end position="68"/>
    </location>
</feature>
<evidence type="ECO:0000313" key="7">
    <source>
        <dbReference type="EMBL" id="SPX17328.1"/>
    </source>
</evidence>
<dbReference type="InterPro" id="IPR050893">
    <property type="entry name" value="Sugar_PTS"/>
</dbReference>
<evidence type="ECO:0000256" key="5">
    <source>
        <dbReference type="ARBA" id="ARBA00022683"/>
    </source>
</evidence>
<organism evidence="7 8">
    <name type="scientific">Escherichia coli</name>
    <dbReference type="NCBI Taxonomy" id="562"/>
    <lineage>
        <taxon>Bacteria</taxon>
        <taxon>Pseudomonadati</taxon>
        <taxon>Pseudomonadota</taxon>
        <taxon>Gammaproteobacteria</taxon>
        <taxon>Enterobacterales</taxon>
        <taxon>Enterobacteriaceae</taxon>
        <taxon>Escherichia</taxon>
    </lineage>
</organism>